<dbReference type="InParanoid" id="H3DBX9"/>
<proteinExistence type="inferred from homology"/>
<evidence type="ECO:0000256" key="3">
    <source>
        <dbReference type="ARBA" id="ARBA00005991"/>
    </source>
</evidence>
<comment type="subcellular location">
    <subcellularLocation>
        <location evidence="2">Cytoplasm</location>
    </subcellularLocation>
    <subcellularLocation>
        <location evidence="1">Nucleus</location>
    </subcellularLocation>
</comment>
<reference evidence="11" key="1">
    <citation type="journal article" date="2004" name="Nature">
        <title>Genome duplication in the teleost fish Tetraodon nigroviridis reveals the early vertebrate proto-karyotype.</title>
        <authorList>
            <person name="Jaillon O."/>
            <person name="Aury J.-M."/>
            <person name="Brunet F."/>
            <person name="Petit J.-L."/>
            <person name="Stange-Thomann N."/>
            <person name="Mauceli E."/>
            <person name="Bouneau L."/>
            <person name="Fischer C."/>
            <person name="Ozouf-Costaz C."/>
            <person name="Bernot A."/>
            <person name="Nicaud S."/>
            <person name="Jaffe D."/>
            <person name="Fisher S."/>
            <person name="Lutfalla G."/>
            <person name="Dossat C."/>
            <person name="Segurens B."/>
            <person name="Dasilva C."/>
            <person name="Salanoubat M."/>
            <person name="Levy M."/>
            <person name="Boudet N."/>
            <person name="Castellano S."/>
            <person name="Anthouard V."/>
            <person name="Jubin C."/>
            <person name="Castelli V."/>
            <person name="Katinka M."/>
            <person name="Vacherie B."/>
            <person name="Biemont C."/>
            <person name="Skalli Z."/>
            <person name="Cattolico L."/>
            <person name="Poulain J."/>
            <person name="De Berardinis V."/>
            <person name="Cruaud C."/>
            <person name="Duprat S."/>
            <person name="Brottier P."/>
            <person name="Coutanceau J.-P."/>
            <person name="Gouzy J."/>
            <person name="Parra G."/>
            <person name="Lardier G."/>
            <person name="Chapple C."/>
            <person name="McKernan K.J."/>
            <person name="McEwan P."/>
            <person name="Bosak S."/>
            <person name="Kellis M."/>
            <person name="Volff J.-N."/>
            <person name="Guigo R."/>
            <person name="Zody M.C."/>
            <person name="Mesirov J."/>
            <person name="Lindblad-Toh K."/>
            <person name="Birren B."/>
            <person name="Nusbaum C."/>
            <person name="Kahn D."/>
            <person name="Robinson-Rechavi M."/>
            <person name="Laudet V."/>
            <person name="Schachter V."/>
            <person name="Quetier F."/>
            <person name="Saurin W."/>
            <person name="Scarpelli C."/>
            <person name="Wincker P."/>
            <person name="Lander E.S."/>
            <person name="Weissenbach J."/>
            <person name="Roest Crollius H."/>
        </authorList>
    </citation>
    <scope>NUCLEOTIDE SEQUENCE [LARGE SCALE GENOMIC DNA]</scope>
</reference>
<keyword evidence="11" id="KW-1185">Reference proteome</keyword>
<evidence type="ECO:0000259" key="9">
    <source>
        <dbReference type="Pfam" id="PF03467"/>
    </source>
</evidence>
<sequence length="377" mass="44551">GNTKQKEEKKEVFTKVVLRRLPPSLTKDQLEEHLSPLPPFDYFEFFPADQSLYPHLFSRAYINFKNPDDILLFRDRFDGYVFIDSKGKEYAAVVEFAPFQKISKKKLKKKDAKAGSIEEDPEYKRFLENISCDEEKSLANPEILLGEIEAKTRELIARRTTPLLEYIKNKKIEKQNIGQCLRKRKHHAYLSRSQFQAEKQKKLSEKDIKIKLLKKSDRDEDVDSDHVKDKSDNGETDRGKWDKSGGQTKSKDSKDCHGSPLTTRGQADSDKEQREQHSRRPREKDNRGKEDERKRQRHHYDFDKFVRHKEETRWGKGYCHDRAKKEGHHHSFSYCPDSGDKLAKDDREDLDSRKERLRNKDRPAMQLYQPGARNRKR</sequence>
<comment type="similarity">
    <text evidence="3">Belongs to the RENT3 family.</text>
</comment>
<dbReference type="PANTHER" id="PTHR13112">
    <property type="entry name" value="UPF3 REGULATOR OF NONSENSE TRANSCRIPTS-LIKE PROTEIN"/>
    <property type="match status" value="1"/>
</dbReference>
<dbReference type="GO" id="GO:0005730">
    <property type="term" value="C:nucleolus"/>
    <property type="evidence" value="ECO:0007669"/>
    <property type="project" value="TreeGrafter"/>
</dbReference>
<evidence type="ECO:0000313" key="10">
    <source>
        <dbReference type="Ensembl" id="ENSTNIP00000018022.1"/>
    </source>
</evidence>
<accession>H3DBX9</accession>
<evidence type="ECO:0000256" key="5">
    <source>
        <dbReference type="ARBA" id="ARBA00022884"/>
    </source>
</evidence>
<feature type="domain" description="UPF3" evidence="9">
    <location>
        <begin position="14"/>
        <end position="171"/>
    </location>
</feature>
<feature type="region of interest" description="Disordered" evidence="8">
    <location>
        <begin position="216"/>
        <end position="307"/>
    </location>
</feature>
<dbReference type="GO" id="GO:0003723">
    <property type="term" value="F:RNA binding"/>
    <property type="evidence" value="ECO:0007669"/>
    <property type="project" value="UniProtKB-KW"/>
</dbReference>
<reference evidence="10" key="3">
    <citation type="submission" date="2025-09" db="UniProtKB">
        <authorList>
            <consortium name="Ensembl"/>
        </authorList>
    </citation>
    <scope>IDENTIFICATION</scope>
</reference>
<protein>
    <submittedName>
        <fullName evidence="10">UPF3A regulator of nonsense mediated mRNA decay</fullName>
    </submittedName>
</protein>
<name>H3DBX9_TETNG</name>
<dbReference type="Proteomes" id="UP000007303">
    <property type="component" value="Unassembled WGS sequence"/>
</dbReference>
<evidence type="ECO:0000256" key="1">
    <source>
        <dbReference type="ARBA" id="ARBA00004123"/>
    </source>
</evidence>
<keyword evidence="4" id="KW-0963">Cytoplasm</keyword>
<evidence type="ECO:0000256" key="7">
    <source>
        <dbReference type="ARBA" id="ARBA00023242"/>
    </source>
</evidence>
<organism evidence="10 11">
    <name type="scientific">Tetraodon nigroviridis</name>
    <name type="common">Spotted green pufferfish</name>
    <name type="synonym">Chelonodon nigroviridis</name>
    <dbReference type="NCBI Taxonomy" id="99883"/>
    <lineage>
        <taxon>Eukaryota</taxon>
        <taxon>Metazoa</taxon>
        <taxon>Chordata</taxon>
        <taxon>Craniata</taxon>
        <taxon>Vertebrata</taxon>
        <taxon>Euteleostomi</taxon>
        <taxon>Actinopterygii</taxon>
        <taxon>Neopterygii</taxon>
        <taxon>Teleostei</taxon>
        <taxon>Neoteleostei</taxon>
        <taxon>Acanthomorphata</taxon>
        <taxon>Eupercaria</taxon>
        <taxon>Tetraodontiformes</taxon>
        <taxon>Tetradontoidea</taxon>
        <taxon>Tetraodontidae</taxon>
        <taxon>Tetraodon</taxon>
    </lineage>
</organism>
<dbReference type="CDD" id="cd12727">
    <property type="entry name" value="RRM_like_Smg4_UPF3A"/>
    <property type="match status" value="1"/>
</dbReference>
<dbReference type="STRING" id="99883.ENSTNIP00000018022"/>
<dbReference type="InterPro" id="IPR012677">
    <property type="entry name" value="Nucleotide-bd_a/b_plait_sf"/>
</dbReference>
<dbReference type="Ensembl" id="ENSTNIT00000018246.1">
    <property type="protein sequence ID" value="ENSTNIP00000018022.1"/>
    <property type="gene ID" value="ENSTNIG00000014973.1"/>
</dbReference>
<dbReference type="GeneTree" id="ENSGT00390000017146"/>
<keyword evidence="5" id="KW-0694">RNA-binding</keyword>
<reference evidence="10" key="2">
    <citation type="submission" date="2025-08" db="UniProtKB">
        <authorList>
            <consortium name="Ensembl"/>
        </authorList>
    </citation>
    <scope>IDENTIFICATION</scope>
</reference>
<dbReference type="Gene3D" id="3.30.70.330">
    <property type="match status" value="1"/>
</dbReference>
<dbReference type="OMA" id="FSRVYFV"/>
<feature type="compositionally biased region" description="Basic and acidic residues" evidence="8">
    <location>
        <begin position="267"/>
        <end position="307"/>
    </location>
</feature>
<dbReference type="FunFam" id="3.30.70.330:FF:000067">
    <property type="entry name" value="regulator of nonsense transcripts 3A isoform X2"/>
    <property type="match status" value="1"/>
</dbReference>
<keyword evidence="7" id="KW-0539">Nucleus</keyword>
<evidence type="ECO:0000256" key="2">
    <source>
        <dbReference type="ARBA" id="ARBA00004496"/>
    </source>
</evidence>
<evidence type="ECO:0000256" key="6">
    <source>
        <dbReference type="ARBA" id="ARBA00023161"/>
    </source>
</evidence>
<dbReference type="InterPro" id="IPR005120">
    <property type="entry name" value="UPF3_dom"/>
</dbReference>
<evidence type="ECO:0000256" key="8">
    <source>
        <dbReference type="SAM" id="MobiDB-lite"/>
    </source>
</evidence>
<dbReference type="PANTHER" id="PTHR13112:SF2">
    <property type="entry name" value="REGULATOR OF NONSENSE TRANSCRIPTS 3A"/>
    <property type="match status" value="1"/>
</dbReference>
<keyword evidence="6" id="KW-0866">Nonsense-mediated mRNA decay</keyword>
<feature type="compositionally biased region" description="Basic and acidic residues" evidence="8">
    <location>
        <begin position="338"/>
        <end position="363"/>
    </location>
</feature>
<dbReference type="GO" id="GO:0005737">
    <property type="term" value="C:cytoplasm"/>
    <property type="evidence" value="ECO:0007669"/>
    <property type="project" value="UniProtKB-SubCell"/>
</dbReference>
<feature type="region of interest" description="Disordered" evidence="8">
    <location>
        <begin position="320"/>
        <end position="377"/>
    </location>
</feature>
<dbReference type="GO" id="GO:0042162">
    <property type="term" value="F:telomeric DNA binding"/>
    <property type="evidence" value="ECO:0007669"/>
    <property type="project" value="TreeGrafter"/>
</dbReference>
<dbReference type="FunCoup" id="H3DBX9">
    <property type="interactions" value="359"/>
</dbReference>
<dbReference type="InterPro" id="IPR035979">
    <property type="entry name" value="RBD_domain_sf"/>
</dbReference>
<dbReference type="SUPFAM" id="SSF54928">
    <property type="entry name" value="RNA-binding domain, RBD"/>
    <property type="match status" value="1"/>
</dbReference>
<dbReference type="GO" id="GO:0045727">
    <property type="term" value="P:positive regulation of translation"/>
    <property type="evidence" value="ECO:0007669"/>
    <property type="project" value="TreeGrafter"/>
</dbReference>
<feature type="compositionally biased region" description="Basic and acidic residues" evidence="8">
    <location>
        <begin position="216"/>
        <end position="257"/>
    </location>
</feature>
<dbReference type="GO" id="GO:0000184">
    <property type="term" value="P:nuclear-transcribed mRNA catabolic process, nonsense-mediated decay"/>
    <property type="evidence" value="ECO:0007669"/>
    <property type="project" value="UniProtKB-KW"/>
</dbReference>
<dbReference type="InterPro" id="IPR039722">
    <property type="entry name" value="Upf3"/>
</dbReference>
<dbReference type="GO" id="GO:0032991">
    <property type="term" value="C:protein-containing complex"/>
    <property type="evidence" value="ECO:0007669"/>
    <property type="project" value="UniProtKB-ARBA"/>
</dbReference>
<dbReference type="AlphaFoldDB" id="H3DBX9"/>
<dbReference type="HOGENOM" id="CLU_041202_1_0_1"/>
<evidence type="ECO:0000313" key="11">
    <source>
        <dbReference type="Proteomes" id="UP000007303"/>
    </source>
</evidence>
<dbReference type="Pfam" id="PF03467">
    <property type="entry name" value="Smg4_UPF3"/>
    <property type="match status" value="1"/>
</dbReference>
<evidence type="ECO:0000256" key="4">
    <source>
        <dbReference type="ARBA" id="ARBA00022490"/>
    </source>
</evidence>